<dbReference type="AlphaFoldDB" id="A0AAN7PPZ2"/>
<dbReference type="SMART" id="SM00494">
    <property type="entry name" value="ChtBD2"/>
    <property type="match status" value="2"/>
</dbReference>
<proteinExistence type="predicted"/>
<name>A0AAN7PPZ2_9COLE</name>
<dbReference type="Pfam" id="PF01607">
    <property type="entry name" value="CBM_14"/>
    <property type="match status" value="2"/>
</dbReference>
<feature type="chain" id="PRO_5042952002" description="Chitin-binding type-2 domain-containing protein" evidence="1">
    <location>
        <begin position="18"/>
        <end position="401"/>
    </location>
</feature>
<dbReference type="GO" id="GO:0005576">
    <property type="term" value="C:extracellular region"/>
    <property type="evidence" value="ECO:0007669"/>
    <property type="project" value="InterPro"/>
</dbReference>
<dbReference type="InterPro" id="IPR036508">
    <property type="entry name" value="Chitin-bd_dom_sf"/>
</dbReference>
<keyword evidence="4" id="KW-1185">Reference proteome</keyword>
<dbReference type="GO" id="GO:0008061">
    <property type="term" value="F:chitin binding"/>
    <property type="evidence" value="ECO:0007669"/>
    <property type="project" value="InterPro"/>
</dbReference>
<protein>
    <recommendedName>
        <fullName evidence="2">Chitin-binding type-2 domain-containing protein</fullName>
    </recommendedName>
</protein>
<organism evidence="3 4">
    <name type="scientific">Aquatica leii</name>
    <dbReference type="NCBI Taxonomy" id="1421715"/>
    <lineage>
        <taxon>Eukaryota</taxon>
        <taxon>Metazoa</taxon>
        <taxon>Ecdysozoa</taxon>
        <taxon>Arthropoda</taxon>
        <taxon>Hexapoda</taxon>
        <taxon>Insecta</taxon>
        <taxon>Pterygota</taxon>
        <taxon>Neoptera</taxon>
        <taxon>Endopterygota</taxon>
        <taxon>Coleoptera</taxon>
        <taxon>Polyphaga</taxon>
        <taxon>Elateriformia</taxon>
        <taxon>Elateroidea</taxon>
        <taxon>Lampyridae</taxon>
        <taxon>Luciolinae</taxon>
        <taxon>Aquatica</taxon>
    </lineage>
</organism>
<feature type="domain" description="Chitin-binding type-2" evidence="2">
    <location>
        <begin position="286"/>
        <end position="347"/>
    </location>
</feature>
<sequence>MSFNIFMLLLPLSLVSCYYQSELWTDFRFVEQHQFEKLNTSNVSGYCKKPGLQCADCETAILCRFINGAFVGKVYDTCVLPQTCDEGACVDTPNLQCLKKLYECQSVEGMYPDPILCETFHYCVPNKDGLLVNTESKCDQGYYYNALTTYCDKKLLTGTSCPPSSIPKCTYPAQSGALKENPSIYYTCLPIQDPKKTLYPFLDACKYGQKYDNVTYSYQLTKLNSSNLSEYCKSPGLQCADCQTSILCRVMEGNYTAMVYQKCADPYTCDEGACTVYPNGQCTKQQYECQTVEGMYPDPSSCNKFHYCVPNAGVLQHFESKCDEDYYYNPLTTYCDKKLLSNKTCPVTYVPKCVKSAQSGPLKENPSIYYTCLPINANELYPFLDACKHGKKYDGNTYSCK</sequence>
<feature type="domain" description="Chitin-binding type-2" evidence="2">
    <location>
        <begin position="101"/>
        <end position="163"/>
    </location>
</feature>
<keyword evidence="1" id="KW-0732">Signal</keyword>
<feature type="signal peptide" evidence="1">
    <location>
        <begin position="1"/>
        <end position="17"/>
    </location>
</feature>
<reference evidence="4" key="1">
    <citation type="submission" date="2023-01" db="EMBL/GenBank/DDBJ databases">
        <title>Key to firefly adult light organ development and bioluminescence: homeobox transcription factors regulate luciferase expression and transportation to peroxisome.</title>
        <authorList>
            <person name="Fu X."/>
        </authorList>
    </citation>
    <scope>NUCLEOTIDE SEQUENCE [LARGE SCALE GENOMIC DNA]</scope>
</reference>
<evidence type="ECO:0000313" key="4">
    <source>
        <dbReference type="Proteomes" id="UP001353858"/>
    </source>
</evidence>
<dbReference type="Gene3D" id="2.170.140.10">
    <property type="entry name" value="Chitin binding domain"/>
    <property type="match status" value="1"/>
</dbReference>
<dbReference type="EMBL" id="JARPUR010000006">
    <property type="protein sequence ID" value="KAK4873604.1"/>
    <property type="molecule type" value="Genomic_DNA"/>
</dbReference>
<dbReference type="Proteomes" id="UP001353858">
    <property type="component" value="Unassembled WGS sequence"/>
</dbReference>
<dbReference type="SUPFAM" id="SSF57625">
    <property type="entry name" value="Invertebrate chitin-binding proteins"/>
    <property type="match status" value="2"/>
</dbReference>
<comment type="caution">
    <text evidence="3">The sequence shown here is derived from an EMBL/GenBank/DDBJ whole genome shotgun (WGS) entry which is preliminary data.</text>
</comment>
<dbReference type="PROSITE" id="PS50940">
    <property type="entry name" value="CHIT_BIND_II"/>
    <property type="match status" value="2"/>
</dbReference>
<gene>
    <name evidence="3" type="ORF">RN001_012964</name>
</gene>
<evidence type="ECO:0000259" key="2">
    <source>
        <dbReference type="PROSITE" id="PS50940"/>
    </source>
</evidence>
<accession>A0AAN7PPZ2</accession>
<dbReference type="InterPro" id="IPR002557">
    <property type="entry name" value="Chitin-bd_dom"/>
</dbReference>
<evidence type="ECO:0000313" key="3">
    <source>
        <dbReference type="EMBL" id="KAK4873604.1"/>
    </source>
</evidence>
<evidence type="ECO:0000256" key="1">
    <source>
        <dbReference type="SAM" id="SignalP"/>
    </source>
</evidence>